<dbReference type="AlphaFoldDB" id="A0A7W5ASH7"/>
<dbReference type="RefSeq" id="WP_183227551.1">
    <property type="nucleotide sequence ID" value="NZ_BMPW01000039.1"/>
</dbReference>
<organism evidence="2 3">
    <name type="scientific">Actinoplanes campanulatus</name>
    <dbReference type="NCBI Taxonomy" id="113559"/>
    <lineage>
        <taxon>Bacteria</taxon>
        <taxon>Bacillati</taxon>
        <taxon>Actinomycetota</taxon>
        <taxon>Actinomycetes</taxon>
        <taxon>Micromonosporales</taxon>
        <taxon>Micromonosporaceae</taxon>
        <taxon>Actinoplanes</taxon>
    </lineage>
</organism>
<protein>
    <submittedName>
        <fullName evidence="2">Transcriptional regulator with XRE-family HTH domain</fullName>
    </submittedName>
</protein>
<dbReference type="InterPro" id="IPR010982">
    <property type="entry name" value="Lambda_DNA-bd_dom_sf"/>
</dbReference>
<dbReference type="SUPFAM" id="SSF47413">
    <property type="entry name" value="lambda repressor-like DNA-binding domains"/>
    <property type="match status" value="1"/>
</dbReference>
<dbReference type="EMBL" id="JACHXF010000034">
    <property type="protein sequence ID" value="MBB3101204.1"/>
    <property type="molecule type" value="Genomic_DNA"/>
</dbReference>
<keyword evidence="3" id="KW-1185">Reference proteome</keyword>
<comment type="caution">
    <text evidence="2">The sequence shown here is derived from an EMBL/GenBank/DDBJ whole genome shotgun (WGS) entry which is preliminary data.</text>
</comment>
<sequence length="417" mass="45443">METFGSALRLHREARGMSLRALAKLALIDAGHLSRIESGDRPPPGAPTIAMLDDKLGTGGALAAMLHQPWIRDGGRWRPEDSERLAEDLGAVKPTAENAAQLAHQWLIAEPPQVTESRNGRRIGMGMVRRVQKRVRQLRLLDDHVGGTDTYAMVTAELAATIGLLRTRSYPDEVGRLLLIAVGELAQLAGWTSSDAGRYAEAERIYLLGVRAAHAGGDTALAANNLSSLAYQVANVGDPRRAVDLARSSYAGARHTATPRTRALLAERVAWAAARAGDAQAADKALSRVEKDYDGHQPANEDPDWVYWLTPDEVEVMAGRVWAETRRPLRAVPILERAIAGYGEETGRETALYQSWMAESLEQANEADRAAAAATKALRLSRQAGSVRADDRIGLLRRKLRRHRGNDLVDAFLEESA</sequence>
<evidence type="ECO:0000313" key="3">
    <source>
        <dbReference type="Proteomes" id="UP000590749"/>
    </source>
</evidence>
<name>A0A7W5ASH7_9ACTN</name>
<accession>A0A7W5ASH7</accession>
<dbReference type="GO" id="GO:0003677">
    <property type="term" value="F:DNA binding"/>
    <property type="evidence" value="ECO:0007669"/>
    <property type="project" value="InterPro"/>
</dbReference>
<dbReference type="CDD" id="cd00093">
    <property type="entry name" value="HTH_XRE"/>
    <property type="match status" value="1"/>
</dbReference>
<dbReference type="InterPro" id="IPR001387">
    <property type="entry name" value="Cro/C1-type_HTH"/>
</dbReference>
<proteinExistence type="predicted"/>
<dbReference type="Pfam" id="PF13560">
    <property type="entry name" value="HTH_31"/>
    <property type="match status" value="1"/>
</dbReference>
<reference evidence="2 3" key="1">
    <citation type="submission" date="2020-08" db="EMBL/GenBank/DDBJ databases">
        <title>Genomic Encyclopedia of Type Strains, Phase III (KMG-III): the genomes of soil and plant-associated and newly described type strains.</title>
        <authorList>
            <person name="Whitman W."/>
        </authorList>
    </citation>
    <scope>NUCLEOTIDE SEQUENCE [LARGE SCALE GENOMIC DNA]</scope>
    <source>
        <strain evidence="2 3">CECT 3287</strain>
    </source>
</reference>
<evidence type="ECO:0000313" key="2">
    <source>
        <dbReference type="EMBL" id="MBB3101204.1"/>
    </source>
</evidence>
<dbReference type="SMART" id="SM00530">
    <property type="entry name" value="HTH_XRE"/>
    <property type="match status" value="1"/>
</dbReference>
<gene>
    <name evidence="2" type="ORF">FHR83_008932</name>
</gene>
<dbReference type="Gene3D" id="1.10.260.40">
    <property type="entry name" value="lambda repressor-like DNA-binding domains"/>
    <property type="match status" value="1"/>
</dbReference>
<feature type="domain" description="HTH cro/C1-type" evidence="1">
    <location>
        <begin position="8"/>
        <end position="62"/>
    </location>
</feature>
<dbReference type="Proteomes" id="UP000590749">
    <property type="component" value="Unassembled WGS sequence"/>
</dbReference>
<evidence type="ECO:0000259" key="1">
    <source>
        <dbReference type="PROSITE" id="PS50943"/>
    </source>
</evidence>
<dbReference type="PROSITE" id="PS50943">
    <property type="entry name" value="HTH_CROC1"/>
    <property type="match status" value="1"/>
</dbReference>